<name>A0ABD2PQV9_9PLAT</name>
<evidence type="ECO:0000313" key="2">
    <source>
        <dbReference type="EMBL" id="KAL3309724.1"/>
    </source>
</evidence>
<sequence length="102" mass="11891">MSESKSKRLKMLQDLPKTGLFSFSEYVPDSIRNARRSVFVSTDQNAFRNSVRIKCSHNIITVIHLEDQRKKFRQQIEDGDKDESHEPLSKIPRLDSSVWPES</sequence>
<organism evidence="2 3">
    <name type="scientific">Cichlidogyrus casuarinus</name>
    <dbReference type="NCBI Taxonomy" id="1844966"/>
    <lineage>
        <taxon>Eukaryota</taxon>
        <taxon>Metazoa</taxon>
        <taxon>Spiralia</taxon>
        <taxon>Lophotrochozoa</taxon>
        <taxon>Platyhelminthes</taxon>
        <taxon>Monogenea</taxon>
        <taxon>Monopisthocotylea</taxon>
        <taxon>Dactylogyridea</taxon>
        <taxon>Ancyrocephalidae</taxon>
        <taxon>Cichlidogyrus</taxon>
    </lineage>
</organism>
<protein>
    <submittedName>
        <fullName evidence="2">Uncharacterized protein</fullName>
    </submittedName>
</protein>
<dbReference type="EMBL" id="JBJKFK010003608">
    <property type="protein sequence ID" value="KAL3309724.1"/>
    <property type="molecule type" value="Genomic_DNA"/>
</dbReference>
<keyword evidence="3" id="KW-1185">Reference proteome</keyword>
<feature type="compositionally biased region" description="Basic and acidic residues" evidence="1">
    <location>
        <begin position="73"/>
        <end position="88"/>
    </location>
</feature>
<gene>
    <name evidence="2" type="ORF">Ciccas_011727</name>
</gene>
<evidence type="ECO:0000256" key="1">
    <source>
        <dbReference type="SAM" id="MobiDB-lite"/>
    </source>
</evidence>
<comment type="caution">
    <text evidence="2">The sequence shown here is derived from an EMBL/GenBank/DDBJ whole genome shotgun (WGS) entry which is preliminary data.</text>
</comment>
<reference evidence="2 3" key="1">
    <citation type="submission" date="2024-11" db="EMBL/GenBank/DDBJ databases">
        <title>Adaptive evolution of stress response genes in parasites aligns with host niche diversity.</title>
        <authorList>
            <person name="Hahn C."/>
            <person name="Resl P."/>
        </authorList>
    </citation>
    <scope>NUCLEOTIDE SEQUENCE [LARGE SCALE GENOMIC DNA]</scope>
    <source>
        <strain evidence="2">EGGRZ-B1_66</strain>
        <tissue evidence="2">Body</tissue>
    </source>
</reference>
<dbReference type="Proteomes" id="UP001626550">
    <property type="component" value="Unassembled WGS sequence"/>
</dbReference>
<feature type="region of interest" description="Disordered" evidence="1">
    <location>
        <begin position="73"/>
        <end position="102"/>
    </location>
</feature>
<evidence type="ECO:0000313" key="3">
    <source>
        <dbReference type="Proteomes" id="UP001626550"/>
    </source>
</evidence>
<dbReference type="AlphaFoldDB" id="A0ABD2PQV9"/>
<proteinExistence type="predicted"/>
<accession>A0ABD2PQV9</accession>